<comment type="caution">
    <text evidence="2">The sequence shown here is derived from an EMBL/GenBank/DDBJ whole genome shotgun (WGS) entry which is preliminary data.</text>
</comment>
<feature type="region of interest" description="Disordered" evidence="1">
    <location>
        <begin position="59"/>
        <end position="95"/>
    </location>
</feature>
<name>A0AAD5IXP2_ACENE</name>
<evidence type="ECO:0000256" key="1">
    <source>
        <dbReference type="SAM" id="MobiDB-lite"/>
    </source>
</evidence>
<keyword evidence="3" id="KW-1185">Reference proteome</keyword>
<evidence type="ECO:0000313" key="2">
    <source>
        <dbReference type="EMBL" id="KAI9175088.1"/>
    </source>
</evidence>
<dbReference type="AlphaFoldDB" id="A0AAD5IXP2"/>
<dbReference type="Proteomes" id="UP001064489">
    <property type="component" value="Chromosome 8"/>
</dbReference>
<sequence>MQIARFQVGLKPKIKEYMKMINTFTLGEAFDMAQKAKEPIKSVAKGRYNSQQFQVALNKGAGPSESGARIAGAGFTGTGSGTTEARRTENNPTQQNNPYVLLLWSASKQSVHTMIPDLPPLDGSSGSLFLCVLGLPGWIVRGGGIKCSV</sequence>
<reference evidence="2" key="1">
    <citation type="journal article" date="2022" name="Plant J.">
        <title>Strategies of tolerance reflected in two North American maple genomes.</title>
        <authorList>
            <person name="McEvoy S.L."/>
            <person name="Sezen U.U."/>
            <person name="Trouern-Trend A."/>
            <person name="McMahon S.M."/>
            <person name="Schaberg P.G."/>
            <person name="Yang J."/>
            <person name="Wegrzyn J.L."/>
            <person name="Swenson N.G."/>
        </authorList>
    </citation>
    <scope>NUCLEOTIDE SEQUENCE</scope>
    <source>
        <strain evidence="2">91603</strain>
    </source>
</reference>
<protein>
    <submittedName>
        <fullName evidence="2">Uncharacterized protein</fullName>
    </submittedName>
</protein>
<proteinExistence type="predicted"/>
<accession>A0AAD5IXP2</accession>
<organism evidence="2 3">
    <name type="scientific">Acer negundo</name>
    <name type="common">Box elder</name>
    <dbReference type="NCBI Taxonomy" id="4023"/>
    <lineage>
        <taxon>Eukaryota</taxon>
        <taxon>Viridiplantae</taxon>
        <taxon>Streptophyta</taxon>
        <taxon>Embryophyta</taxon>
        <taxon>Tracheophyta</taxon>
        <taxon>Spermatophyta</taxon>
        <taxon>Magnoliopsida</taxon>
        <taxon>eudicotyledons</taxon>
        <taxon>Gunneridae</taxon>
        <taxon>Pentapetalae</taxon>
        <taxon>rosids</taxon>
        <taxon>malvids</taxon>
        <taxon>Sapindales</taxon>
        <taxon>Sapindaceae</taxon>
        <taxon>Hippocastanoideae</taxon>
        <taxon>Acereae</taxon>
        <taxon>Acer</taxon>
    </lineage>
</organism>
<reference evidence="2" key="2">
    <citation type="submission" date="2023-02" db="EMBL/GenBank/DDBJ databases">
        <authorList>
            <person name="Swenson N.G."/>
            <person name="Wegrzyn J.L."/>
            <person name="Mcevoy S.L."/>
        </authorList>
    </citation>
    <scope>NUCLEOTIDE SEQUENCE</scope>
    <source>
        <strain evidence="2">91603</strain>
        <tissue evidence="2">Leaf</tissue>
    </source>
</reference>
<dbReference type="EMBL" id="JAJSOW010000103">
    <property type="protein sequence ID" value="KAI9175088.1"/>
    <property type="molecule type" value="Genomic_DNA"/>
</dbReference>
<evidence type="ECO:0000313" key="3">
    <source>
        <dbReference type="Proteomes" id="UP001064489"/>
    </source>
</evidence>
<gene>
    <name evidence="2" type="ORF">LWI28_027090</name>
</gene>